<proteinExistence type="predicted"/>
<dbReference type="Pfam" id="PF09839">
    <property type="entry name" value="DUF2066"/>
    <property type="match status" value="1"/>
</dbReference>
<reference evidence="1" key="2">
    <citation type="submission" date="2023-01" db="EMBL/GenBank/DDBJ databases">
        <title>Draft genome sequence of Litoribrevibacter albus strain NBRC 110071.</title>
        <authorList>
            <person name="Sun Q."/>
            <person name="Mori K."/>
        </authorList>
    </citation>
    <scope>NUCLEOTIDE SEQUENCE</scope>
    <source>
        <strain evidence="1">NBRC 110071</strain>
    </source>
</reference>
<comment type="caution">
    <text evidence="1">The sequence shown here is derived from an EMBL/GenBank/DDBJ whole genome shotgun (WGS) entry which is preliminary data.</text>
</comment>
<dbReference type="AlphaFoldDB" id="A0AA37SAI9"/>
<dbReference type="InterPro" id="IPR018642">
    <property type="entry name" value="DUF2066"/>
</dbReference>
<dbReference type="Proteomes" id="UP001161389">
    <property type="component" value="Unassembled WGS sequence"/>
</dbReference>
<gene>
    <name evidence="1" type="ORF">GCM10007876_26540</name>
</gene>
<evidence type="ECO:0000313" key="1">
    <source>
        <dbReference type="EMBL" id="GLQ32175.1"/>
    </source>
</evidence>
<evidence type="ECO:0000313" key="2">
    <source>
        <dbReference type="Proteomes" id="UP001161389"/>
    </source>
</evidence>
<keyword evidence="2" id="KW-1185">Reference proteome</keyword>
<evidence type="ECO:0008006" key="3">
    <source>
        <dbReference type="Google" id="ProtNLM"/>
    </source>
</evidence>
<protein>
    <recommendedName>
        <fullName evidence="3">DUF2066 domain-containing protein</fullName>
    </recommendedName>
</protein>
<organism evidence="1 2">
    <name type="scientific">Litoribrevibacter albus</name>
    <dbReference type="NCBI Taxonomy" id="1473156"/>
    <lineage>
        <taxon>Bacteria</taxon>
        <taxon>Pseudomonadati</taxon>
        <taxon>Pseudomonadota</taxon>
        <taxon>Gammaproteobacteria</taxon>
        <taxon>Oceanospirillales</taxon>
        <taxon>Oceanospirillaceae</taxon>
        <taxon>Litoribrevibacter</taxon>
    </lineage>
</organism>
<reference evidence="1" key="1">
    <citation type="journal article" date="2014" name="Int. J. Syst. Evol. Microbiol.">
        <title>Complete genome sequence of Corynebacterium casei LMG S-19264T (=DSM 44701T), isolated from a smear-ripened cheese.</title>
        <authorList>
            <consortium name="US DOE Joint Genome Institute (JGI-PGF)"/>
            <person name="Walter F."/>
            <person name="Albersmeier A."/>
            <person name="Kalinowski J."/>
            <person name="Ruckert C."/>
        </authorList>
    </citation>
    <scope>NUCLEOTIDE SEQUENCE</scope>
    <source>
        <strain evidence="1">NBRC 110071</strain>
    </source>
</reference>
<accession>A0AA37SAI9</accession>
<sequence length="506" mass="56558">MGRYFISTRKDDQDKYCKSMEAVSMYQILKGFFVFLCAFFASVSIAFGQDVGSNTIIRKVVSQQQDEFRASVKDAFIEYLTIMSGNSRVSELPQVAPMVAQADKFLLEFRYEPLADADLEIVSEFEQSQQAKWRLKLQFDHKAVETSLFKAGAPIWPLPRPGLMVWVAHESELGLRGVITQEDAEPLKSQLEGIASGRGIHLTFPVFDEKDQNVLSASALWGFFQEDIELATSRYQLKNSVAVRIYPETEGVWQYSGLMISPNGALPFAGSAESLDMAASNAVSDAINLMSETYSIQVDPNDQRDVVLNVAAVTNYDQLHYLMADINQILMVQDVRPLSLRRNDIQLKLKILGDEQLLKLMLANKPYLLETIKVDDQPVVTSDRFTNEREQISPVTTESVGVSTAMVDENSTEEKIEVMTQEGDQNQGAVQNQESVQNLDSVKDDVAVQNEDSVQSEGSVQNNDAGTESVAQSNVISLYYQYQNIQLTPDVSAEESSEENQLLIEE</sequence>
<dbReference type="EMBL" id="BSNM01000015">
    <property type="protein sequence ID" value="GLQ32175.1"/>
    <property type="molecule type" value="Genomic_DNA"/>
</dbReference>
<name>A0AA37SAI9_9GAMM</name>